<dbReference type="GO" id="GO:0003700">
    <property type="term" value="F:DNA-binding transcription factor activity"/>
    <property type="evidence" value="ECO:0007669"/>
    <property type="project" value="TreeGrafter"/>
</dbReference>
<evidence type="ECO:0000259" key="4">
    <source>
        <dbReference type="PROSITE" id="PS50932"/>
    </source>
</evidence>
<dbReference type="InterPro" id="IPR000843">
    <property type="entry name" value="HTH_LacI"/>
</dbReference>
<dbReference type="RefSeq" id="WP_211874994.1">
    <property type="nucleotide sequence ID" value="NZ_JAAEDH010000015.1"/>
</dbReference>
<reference evidence="5" key="1">
    <citation type="submission" date="2020-01" db="EMBL/GenBank/DDBJ databases">
        <authorList>
            <person name="Rat A."/>
        </authorList>
    </citation>
    <scope>NUCLEOTIDE SEQUENCE</scope>
    <source>
        <strain evidence="5">LMG 28251</strain>
    </source>
</reference>
<keyword evidence="6" id="KW-1185">Reference proteome</keyword>
<dbReference type="InterPro" id="IPR010982">
    <property type="entry name" value="Lambda_DNA-bd_dom_sf"/>
</dbReference>
<dbReference type="SUPFAM" id="SSF47413">
    <property type="entry name" value="lambda repressor-like DNA-binding domains"/>
    <property type="match status" value="1"/>
</dbReference>
<dbReference type="PROSITE" id="PS00356">
    <property type="entry name" value="HTH_LACI_1"/>
    <property type="match status" value="1"/>
</dbReference>
<dbReference type="Gene3D" id="1.10.260.40">
    <property type="entry name" value="lambda repressor-like DNA-binding domains"/>
    <property type="match status" value="1"/>
</dbReference>
<proteinExistence type="predicted"/>
<accession>A0AAF1K4L4</accession>
<sequence length="351" mass="37791">MTRAPPSARPKVRIEEVARAAKVSAATVSRALNNPGLVSFALRTKVDTAAQALGYVAHGAARALASRRSRALGALVPTFANTIFSDAISAFQRRLEAANYTMLLAAFDYDPEVEYRSARTMIERGVDGLMLVGVTHDPRLFALLDASGVPFVQTWAPAKASPHPTIGYDNAALTRMVVDHLVSLGHRDIGMVAGVTEHNDRVRARIAGMRATLQLHSLPFEERRMVFTEYRLGAVRDAFREMQGRGPLPTALVANNDIVAIGLLLEAQAQGIAVPRDLSVVGVGDLEIAAHLQPGLTTVRTPKHSIGTLAAEYLLARIDDRAVSLPAELALELIIRGTTAPPPDRRKDPSP</sequence>
<evidence type="ECO:0000256" key="1">
    <source>
        <dbReference type="ARBA" id="ARBA00023015"/>
    </source>
</evidence>
<evidence type="ECO:0000313" key="6">
    <source>
        <dbReference type="Proteomes" id="UP001196068"/>
    </source>
</evidence>
<evidence type="ECO:0000256" key="3">
    <source>
        <dbReference type="ARBA" id="ARBA00023163"/>
    </source>
</evidence>
<dbReference type="EMBL" id="JAAEDH010000015">
    <property type="protein sequence ID" value="MBR0656151.1"/>
    <property type="molecule type" value="Genomic_DNA"/>
</dbReference>
<dbReference type="CDD" id="cd01392">
    <property type="entry name" value="HTH_LacI"/>
    <property type="match status" value="1"/>
</dbReference>
<dbReference type="SUPFAM" id="SSF53822">
    <property type="entry name" value="Periplasmic binding protein-like I"/>
    <property type="match status" value="1"/>
</dbReference>
<keyword evidence="3" id="KW-0804">Transcription</keyword>
<evidence type="ECO:0000313" key="5">
    <source>
        <dbReference type="EMBL" id="MBR0656151.1"/>
    </source>
</evidence>
<dbReference type="SMART" id="SM00354">
    <property type="entry name" value="HTH_LACI"/>
    <property type="match status" value="1"/>
</dbReference>
<dbReference type="Pfam" id="PF00356">
    <property type="entry name" value="LacI"/>
    <property type="match status" value="1"/>
</dbReference>
<dbReference type="AlphaFoldDB" id="A0AAF1K4L4"/>
<dbReference type="InterPro" id="IPR028082">
    <property type="entry name" value="Peripla_BP_I"/>
</dbReference>
<dbReference type="PROSITE" id="PS50932">
    <property type="entry name" value="HTH_LACI_2"/>
    <property type="match status" value="1"/>
</dbReference>
<keyword evidence="1" id="KW-0805">Transcription regulation</keyword>
<dbReference type="InterPro" id="IPR046335">
    <property type="entry name" value="LacI/GalR-like_sensor"/>
</dbReference>
<gene>
    <name evidence="5" type="ORF">GXW79_13795</name>
</gene>
<dbReference type="Proteomes" id="UP001196068">
    <property type="component" value="Unassembled WGS sequence"/>
</dbReference>
<dbReference type="CDD" id="cd06273">
    <property type="entry name" value="PBP1_LacI-like"/>
    <property type="match status" value="1"/>
</dbReference>
<name>A0AAF1K4L4_9PROT</name>
<dbReference type="GO" id="GO:0000976">
    <property type="term" value="F:transcription cis-regulatory region binding"/>
    <property type="evidence" value="ECO:0007669"/>
    <property type="project" value="TreeGrafter"/>
</dbReference>
<comment type="caution">
    <text evidence="5">The sequence shown here is derived from an EMBL/GenBank/DDBJ whole genome shotgun (WGS) entry which is preliminary data.</text>
</comment>
<dbReference type="PANTHER" id="PTHR30146:SF138">
    <property type="entry name" value="TRANSCRIPTIONAL REGULATORY PROTEIN"/>
    <property type="match status" value="1"/>
</dbReference>
<dbReference type="Gene3D" id="3.40.50.2300">
    <property type="match status" value="2"/>
</dbReference>
<evidence type="ECO:0000256" key="2">
    <source>
        <dbReference type="ARBA" id="ARBA00023125"/>
    </source>
</evidence>
<dbReference type="Pfam" id="PF13377">
    <property type="entry name" value="Peripla_BP_3"/>
    <property type="match status" value="1"/>
</dbReference>
<reference evidence="5" key="2">
    <citation type="journal article" date="2021" name="Syst. Appl. Microbiol.">
        <title>Roseomonas hellenica sp. nov., isolated from roots of wild-growing Alkanna tinctoria.</title>
        <authorList>
            <person name="Rat A."/>
            <person name="Naranjo H.D."/>
            <person name="Lebbe L."/>
            <person name="Cnockaert M."/>
            <person name="Krigas N."/>
            <person name="Grigoriadou K."/>
            <person name="Maloupa E."/>
            <person name="Willems A."/>
        </authorList>
    </citation>
    <scope>NUCLEOTIDE SEQUENCE</scope>
    <source>
        <strain evidence="5">LMG 28251</strain>
    </source>
</reference>
<organism evidence="5 6">
    <name type="scientific">Plastoroseomonas arctica</name>
    <dbReference type="NCBI Taxonomy" id="1509237"/>
    <lineage>
        <taxon>Bacteria</taxon>
        <taxon>Pseudomonadati</taxon>
        <taxon>Pseudomonadota</taxon>
        <taxon>Alphaproteobacteria</taxon>
        <taxon>Acetobacterales</taxon>
        <taxon>Acetobacteraceae</taxon>
        <taxon>Plastoroseomonas</taxon>
    </lineage>
</organism>
<keyword evidence="2" id="KW-0238">DNA-binding</keyword>
<protein>
    <submittedName>
        <fullName evidence="5">Substrate-binding domain-containing protein</fullName>
    </submittedName>
</protein>
<feature type="domain" description="HTH lacI-type" evidence="4">
    <location>
        <begin position="12"/>
        <end position="66"/>
    </location>
</feature>
<dbReference type="PANTHER" id="PTHR30146">
    <property type="entry name" value="LACI-RELATED TRANSCRIPTIONAL REPRESSOR"/>
    <property type="match status" value="1"/>
</dbReference>